<reference evidence="2" key="1">
    <citation type="journal article" date="2011" name="Science">
        <title>The plant cell wall-decomposing machinery underlies the functional diversity of forest fungi.</title>
        <authorList>
            <person name="Eastwood D.C."/>
            <person name="Floudas D."/>
            <person name="Binder M."/>
            <person name="Majcherczyk A."/>
            <person name="Schneider P."/>
            <person name="Aerts A."/>
            <person name="Asiegbu F.O."/>
            <person name="Baker S.E."/>
            <person name="Barry K."/>
            <person name="Bendiksby M."/>
            <person name="Blumentritt M."/>
            <person name="Coutinho P.M."/>
            <person name="Cullen D."/>
            <person name="de Vries R.P."/>
            <person name="Gathman A."/>
            <person name="Goodell B."/>
            <person name="Henrissat B."/>
            <person name="Ihrmark K."/>
            <person name="Kauserud H."/>
            <person name="Kohler A."/>
            <person name="LaButti K."/>
            <person name="Lapidus A."/>
            <person name="Lavin J.L."/>
            <person name="Lee Y.-H."/>
            <person name="Lindquist E."/>
            <person name="Lilly W."/>
            <person name="Lucas S."/>
            <person name="Morin E."/>
            <person name="Murat C."/>
            <person name="Oguiza J.A."/>
            <person name="Park J."/>
            <person name="Pisabarro A.G."/>
            <person name="Riley R."/>
            <person name="Rosling A."/>
            <person name="Salamov A."/>
            <person name="Schmidt O."/>
            <person name="Schmutz J."/>
            <person name="Skrede I."/>
            <person name="Stenlid J."/>
            <person name="Wiebenga A."/>
            <person name="Xie X."/>
            <person name="Kuees U."/>
            <person name="Hibbett D.S."/>
            <person name="Hoffmeister D."/>
            <person name="Hoegberg N."/>
            <person name="Martin F."/>
            <person name="Grigoriev I.V."/>
            <person name="Watkinson S.C."/>
        </authorList>
    </citation>
    <scope>NUCLEOTIDE SEQUENCE [LARGE SCALE GENOMIC DNA]</scope>
    <source>
        <strain evidence="2">strain S7.3</strain>
    </source>
</reference>
<evidence type="ECO:0000313" key="2">
    <source>
        <dbReference type="Proteomes" id="UP000008063"/>
    </source>
</evidence>
<name>F8QBL0_SERL3</name>
<keyword evidence="2" id="KW-1185">Reference proteome</keyword>
<proteinExistence type="predicted"/>
<accession>F8QBL0</accession>
<protein>
    <submittedName>
        <fullName evidence="1">Uncharacterized protein</fullName>
    </submittedName>
</protein>
<dbReference type="HOGENOM" id="CLU_2211569_0_0_1"/>
<dbReference type="EMBL" id="GL945488">
    <property type="protein sequence ID" value="EGN94596.1"/>
    <property type="molecule type" value="Genomic_DNA"/>
</dbReference>
<gene>
    <name evidence="1" type="ORF">SERLA73DRAFT_77958</name>
</gene>
<dbReference type="InParanoid" id="F8QBL0"/>
<sequence length="107" mass="11627">MATSNIVPYDCMWSLTPAFRGRSAKPCYAAGNSATPLQPVKTQKSGEEWANRISGSRYVPPGSRPEQRSIVARSLKKAPCKRPGFSELVVSGALDKLGKQQFVQTSL</sequence>
<dbReference type="Proteomes" id="UP000008063">
    <property type="component" value="Unassembled WGS sequence"/>
</dbReference>
<evidence type="ECO:0000313" key="1">
    <source>
        <dbReference type="EMBL" id="EGN94596.1"/>
    </source>
</evidence>
<organism evidence="2">
    <name type="scientific">Serpula lacrymans var. lacrymans (strain S7.3)</name>
    <name type="common">Dry rot fungus</name>
    <dbReference type="NCBI Taxonomy" id="936435"/>
    <lineage>
        <taxon>Eukaryota</taxon>
        <taxon>Fungi</taxon>
        <taxon>Dikarya</taxon>
        <taxon>Basidiomycota</taxon>
        <taxon>Agaricomycotina</taxon>
        <taxon>Agaricomycetes</taxon>
        <taxon>Agaricomycetidae</taxon>
        <taxon>Boletales</taxon>
        <taxon>Coniophorineae</taxon>
        <taxon>Serpulaceae</taxon>
        <taxon>Serpula</taxon>
    </lineage>
</organism>
<dbReference type="AlphaFoldDB" id="F8QBL0"/>